<proteinExistence type="predicted"/>
<accession>A0A4S8MUT8</accession>
<dbReference type="Proteomes" id="UP000297245">
    <property type="component" value="Unassembled WGS sequence"/>
</dbReference>
<feature type="domain" description="Carboxylesterase type B" evidence="1">
    <location>
        <begin position="7"/>
        <end position="472"/>
    </location>
</feature>
<reference evidence="2 3" key="1">
    <citation type="journal article" date="2019" name="Nat. Ecol. Evol.">
        <title>Megaphylogeny resolves global patterns of mushroom evolution.</title>
        <authorList>
            <person name="Varga T."/>
            <person name="Krizsan K."/>
            <person name="Foldi C."/>
            <person name="Dima B."/>
            <person name="Sanchez-Garcia M."/>
            <person name="Sanchez-Ramirez S."/>
            <person name="Szollosi G.J."/>
            <person name="Szarkandi J.G."/>
            <person name="Papp V."/>
            <person name="Albert L."/>
            <person name="Andreopoulos W."/>
            <person name="Angelini C."/>
            <person name="Antonin V."/>
            <person name="Barry K.W."/>
            <person name="Bougher N.L."/>
            <person name="Buchanan P."/>
            <person name="Buyck B."/>
            <person name="Bense V."/>
            <person name="Catcheside P."/>
            <person name="Chovatia M."/>
            <person name="Cooper J."/>
            <person name="Damon W."/>
            <person name="Desjardin D."/>
            <person name="Finy P."/>
            <person name="Geml J."/>
            <person name="Haridas S."/>
            <person name="Hughes K."/>
            <person name="Justo A."/>
            <person name="Karasinski D."/>
            <person name="Kautmanova I."/>
            <person name="Kiss B."/>
            <person name="Kocsube S."/>
            <person name="Kotiranta H."/>
            <person name="LaButti K.M."/>
            <person name="Lechner B.E."/>
            <person name="Liimatainen K."/>
            <person name="Lipzen A."/>
            <person name="Lukacs Z."/>
            <person name="Mihaltcheva S."/>
            <person name="Morgado L.N."/>
            <person name="Niskanen T."/>
            <person name="Noordeloos M.E."/>
            <person name="Ohm R.A."/>
            <person name="Ortiz-Santana B."/>
            <person name="Ovrebo C."/>
            <person name="Racz N."/>
            <person name="Riley R."/>
            <person name="Savchenko A."/>
            <person name="Shiryaev A."/>
            <person name="Soop K."/>
            <person name="Spirin V."/>
            <person name="Szebenyi C."/>
            <person name="Tomsovsky M."/>
            <person name="Tulloss R.E."/>
            <person name="Uehling J."/>
            <person name="Grigoriev I.V."/>
            <person name="Vagvolgyi C."/>
            <person name="Papp T."/>
            <person name="Martin F.M."/>
            <person name="Miettinen O."/>
            <person name="Hibbett D.S."/>
            <person name="Nagy L.G."/>
        </authorList>
    </citation>
    <scope>NUCLEOTIDE SEQUENCE [LARGE SCALE GENOMIC DNA]</scope>
    <source>
        <strain evidence="2 3">CBS 962.96</strain>
    </source>
</reference>
<dbReference type="OrthoDB" id="3200163at2759"/>
<name>A0A4S8MUT8_DENBC</name>
<dbReference type="GO" id="GO:0016787">
    <property type="term" value="F:hydrolase activity"/>
    <property type="evidence" value="ECO:0007669"/>
    <property type="project" value="UniProtKB-KW"/>
</dbReference>
<keyword evidence="2" id="KW-0378">Hydrolase</keyword>
<dbReference type="InterPro" id="IPR029058">
    <property type="entry name" value="AB_hydrolase_fold"/>
</dbReference>
<protein>
    <submittedName>
        <fullName evidence="2">Alpha/beta-hydrolase</fullName>
    </submittedName>
</protein>
<dbReference type="AlphaFoldDB" id="A0A4S8MUT8"/>
<dbReference type="Gene3D" id="3.40.50.1820">
    <property type="entry name" value="alpha/beta hydrolase"/>
    <property type="match status" value="1"/>
</dbReference>
<keyword evidence="3" id="KW-1185">Reference proteome</keyword>
<dbReference type="PANTHER" id="PTHR43142">
    <property type="entry name" value="CARBOXYLIC ESTER HYDROLASE"/>
    <property type="match status" value="1"/>
</dbReference>
<dbReference type="EMBL" id="ML179041">
    <property type="protein sequence ID" value="THV06751.1"/>
    <property type="molecule type" value="Genomic_DNA"/>
</dbReference>
<dbReference type="PANTHER" id="PTHR43142:SF8">
    <property type="entry name" value="CARBOXYLIC ESTER HYDROLASE"/>
    <property type="match status" value="1"/>
</dbReference>
<dbReference type="SUPFAM" id="SSF53474">
    <property type="entry name" value="alpha/beta-Hydrolases"/>
    <property type="match status" value="1"/>
</dbReference>
<dbReference type="InterPro" id="IPR002018">
    <property type="entry name" value="CarbesteraseB"/>
</dbReference>
<evidence type="ECO:0000313" key="2">
    <source>
        <dbReference type="EMBL" id="THV06751.1"/>
    </source>
</evidence>
<organism evidence="2 3">
    <name type="scientific">Dendrothele bispora (strain CBS 962.96)</name>
    <dbReference type="NCBI Taxonomy" id="1314807"/>
    <lineage>
        <taxon>Eukaryota</taxon>
        <taxon>Fungi</taxon>
        <taxon>Dikarya</taxon>
        <taxon>Basidiomycota</taxon>
        <taxon>Agaricomycotina</taxon>
        <taxon>Agaricomycetes</taxon>
        <taxon>Agaricomycetidae</taxon>
        <taxon>Agaricales</taxon>
        <taxon>Agaricales incertae sedis</taxon>
        <taxon>Dendrothele</taxon>
    </lineage>
</organism>
<evidence type="ECO:0000313" key="3">
    <source>
        <dbReference type="Proteomes" id="UP000297245"/>
    </source>
</evidence>
<dbReference type="Pfam" id="PF00135">
    <property type="entry name" value="COesterase"/>
    <property type="match status" value="1"/>
</dbReference>
<sequence length="555" mass="61569">MEPVPTAVEIPGLGALQGWQNPDGTKQFFGVPYARFSERFRPSKEVTSWHGGSYDARKLGQCAPQPQRPFYPFPMPERPHIGESHQGEFDCLNLQITLPAGTKPDDKLPVMIWFHGGGFVFGTANYSVLDGCGLANISSEIECPTIFVTVNYRLGFFGFLASDDIKEDSGTYGGGNGNQAIGDQHNAIKWVVKNIGALGGNPEDITLFGQSAGAISVDMHLRAPYRHLIKRGILMSGVVPICGTYTEAEYHTLYLKLLRACGIDVNLPGPERLAALRAVPYEKLCTLTFEVMNNLNLPQFGPCSDGQVLGEAQVPHLADYVNDKLDWDGQLMITDCEKEGIIYDHEFTMTPKELVSWIQEYLPGEIASETLDHYRISSGMSEKELYHACEAIVTDSVFCGPAYFMAKNHTDALVAHWDYRSPFDNAWGGYAHHSLDYLFSWQGLNGILKPHEIALGRATAEDYIRFASGKEPYPVTTVDGNGRSQRACRVYTAEAKAEVRGWNEYKGRPLGWFERIGPYLGGFDKLSFEITMRRGKLVSLEDGVSAKETSQVTFL</sequence>
<evidence type="ECO:0000259" key="1">
    <source>
        <dbReference type="Pfam" id="PF00135"/>
    </source>
</evidence>
<gene>
    <name evidence="2" type="ORF">K435DRAFT_960349</name>
</gene>